<dbReference type="RefSeq" id="WP_409357487.1">
    <property type="nucleotide sequence ID" value="NZ_JBJXVJ010000003.1"/>
</dbReference>
<dbReference type="EMBL" id="JBJXVJ010000003">
    <property type="protein sequence ID" value="MFN1218573.1"/>
    <property type="molecule type" value="Genomic_DNA"/>
</dbReference>
<protein>
    <submittedName>
        <fullName evidence="3">DUF6705 family protein</fullName>
    </submittedName>
</protein>
<gene>
    <name evidence="3" type="ORF">ACKW6Q_16535</name>
</gene>
<keyword evidence="1" id="KW-0732">Signal</keyword>
<name>A0ABW9K8Q6_9FLAO</name>
<evidence type="ECO:0000313" key="4">
    <source>
        <dbReference type="Proteomes" id="UP001634154"/>
    </source>
</evidence>
<evidence type="ECO:0000259" key="2">
    <source>
        <dbReference type="Pfam" id="PF20448"/>
    </source>
</evidence>
<feature type="chain" id="PRO_5047032429" evidence="1">
    <location>
        <begin position="19"/>
        <end position="185"/>
    </location>
</feature>
<feature type="domain" description="DUF6705" evidence="2">
    <location>
        <begin position="1"/>
        <end position="136"/>
    </location>
</feature>
<dbReference type="Proteomes" id="UP001634154">
    <property type="component" value="Unassembled WGS sequence"/>
</dbReference>
<sequence>MKNIFFIILSVFSIFSSAQTVSLETMAQYSPGNYPAADYVKDSNGLLNKYVGTWKGILDGNTYEFNFIKKENMSNEFSSIKWDRLIGRVKITSSNGIVIFDNFNKSDDDANWGHNFQRNLKLYLITFSGGKSGCVDYGFIYAGIKPETPNQMTVNFHPDNDIVTQDCTNFKTTMPTNQVIHLTKQ</sequence>
<comment type="caution">
    <text evidence="3">The sequence shown here is derived from an EMBL/GenBank/DDBJ whole genome shotgun (WGS) entry which is preliminary data.</text>
</comment>
<keyword evidence="4" id="KW-1185">Reference proteome</keyword>
<evidence type="ECO:0000256" key="1">
    <source>
        <dbReference type="SAM" id="SignalP"/>
    </source>
</evidence>
<dbReference type="InterPro" id="IPR046551">
    <property type="entry name" value="DUF6705"/>
</dbReference>
<dbReference type="Pfam" id="PF20448">
    <property type="entry name" value="DUF6705"/>
    <property type="match status" value="1"/>
</dbReference>
<evidence type="ECO:0000313" key="3">
    <source>
        <dbReference type="EMBL" id="MFN1218573.1"/>
    </source>
</evidence>
<organism evidence="3 4">
    <name type="scientific">Chryseobacterium kwangjuense</name>
    <dbReference type="NCBI Taxonomy" id="267125"/>
    <lineage>
        <taxon>Bacteria</taxon>
        <taxon>Pseudomonadati</taxon>
        <taxon>Bacteroidota</taxon>
        <taxon>Flavobacteriia</taxon>
        <taxon>Flavobacteriales</taxon>
        <taxon>Weeksellaceae</taxon>
        <taxon>Chryseobacterium group</taxon>
        <taxon>Chryseobacterium</taxon>
    </lineage>
</organism>
<feature type="signal peptide" evidence="1">
    <location>
        <begin position="1"/>
        <end position="18"/>
    </location>
</feature>
<accession>A0ABW9K8Q6</accession>
<reference evidence="3 4" key="1">
    <citation type="submission" date="2024-12" db="EMBL/GenBank/DDBJ databases">
        <title>Draft genome sequence of Chryseobacterium kwangjuense AG447.</title>
        <authorList>
            <person name="Cheptsov V.S."/>
            <person name="Belov A."/>
            <person name="Zavarzina A.G."/>
        </authorList>
    </citation>
    <scope>NUCLEOTIDE SEQUENCE [LARGE SCALE GENOMIC DNA]</scope>
    <source>
        <strain evidence="3 4">AG447</strain>
    </source>
</reference>
<proteinExistence type="predicted"/>